<evidence type="ECO:0008006" key="4">
    <source>
        <dbReference type="Google" id="ProtNLM"/>
    </source>
</evidence>
<reference evidence="2 3" key="1">
    <citation type="submission" date="2014-12" db="EMBL/GenBank/DDBJ databases">
        <title>Draft genome sequences of 29 type strains of Enterococci.</title>
        <authorList>
            <person name="Zhong Z."/>
            <person name="Sun Z."/>
            <person name="Liu W."/>
            <person name="Zhang W."/>
            <person name="Zhang H."/>
        </authorList>
    </citation>
    <scope>NUCLEOTIDE SEQUENCE [LARGE SCALE GENOMIC DNA]</scope>
    <source>
        <strain evidence="2 3">DSM 17122</strain>
    </source>
</reference>
<dbReference type="InterPro" id="IPR018691">
    <property type="entry name" value="DUF2188"/>
</dbReference>
<keyword evidence="3" id="KW-1185">Reference proteome</keyword>
<feature type="region of interest" description="Disordered" evidence="1">
    <location>
        <begin position="62"/>
        <end position="85"/>
    </location>
</feature>
<comment type="caution">
    <text evidence="2">The sequence shown here is derived from an EMBL/GenBank/DDBJ whole genome shotgun (WGS) entry which is preliminary data.</text>
</comment>
<sequence length="158" mass="18120">MFKEEFIMPWNMQDYPVSMKNLDPLIRKKAIDIANALLVDGYPDNRAIPIATSQAEKWYTAASPTEKKAFQQTPVPQKTDPHEKNKHAQKLMNADILLKYENNHWSVISDGGTHASETFDKKEAAIKRAKEIAKNKQSSVKIYKKDGTLQQTHNYLNF</sequence>
<dbReference type="EMBL" id="JXKQ01000005">
    <property type="protein sequence ID" value="OJG45600.1"/>
    <property type="molecule type" value="Genomic_DNA"/>
</dbReference>
<dbReference type="STRING" id="249189.RV04_GL001889"/>
<evidence type="ECO:0000313" key="3">
    <source>
        <dbReference type="Proteomes" id="UP000182077"/>
    </source>
</evidence>
<dbReference type="Proteomes" id="UP000182077">
    <property type="component" value="Unassembled WGS sequence"/>
</dbReference>
<proteinExistence type="predicted"/>
<evidence type="ECO:0000313" key="2">
    <source>
        <dbReference type="EMBL" id="OJG45600.1"/>
    </source>
</evidence>
<accession>A0A1L8TMU9</accession>
<dbReference type="AlphaFoldDB" id="A0A1L8TMU9"/>
<gene>
    <name evidence="2" type="ORF">RV04_GL001889</name>
</gene>
<dbReference type="Pfam" id="PF09954">
    <property type="entry name" value="DUF2188"/>
    <property type="match status" value="1"/>
</dbReference>
<organism evidence="2 3">
    <name type="scientific">Enterococcus hermanniensis</name>
    <dbReference type="NCBI Taxonomy" id="249189"/>
    <lineage>
        <taxon>Bacteria</taxon>
        <taxon>Bacillati</taxon>
        <taxon>Bacillota</taxon>
        <taxon>Bacilli</taxon>
        <taxon>Lactobacillales</taxon>
        <taxon>Enterococcaceae</taxon>
        <taxon>Enterococcus</taxon>
    </lineage>
</organism>
<protein>
    <recommendedName>
        <fullName evidence="4">DUF2188 domain-containing protein</fullName>
    </recommendedName>
</protein>
<evidence type="ECO:0000256" key="1">
    <source>
        <dbReference type="SAM" id="MobiDB-lite"/>
    </source>
</evidence>
<name>A0A1L8TMU9_9ENTE</name>